<feature type="domain" description="SHSP" evidence="4">
    <location>
        <begin position="203"/>
        <end position="312"/>
    </location>
</feature>
<evidence type="ECO:0000256" key="2">
    <source>
        <dbReference type="RuleBase" id="RU003616"/>
    </source>
</evidence>
<dbReference type="Pfam" id="PF00011">
    <property type="entry name" value="HSP20"/>
    <property type="match status" value="1"/>
</dbReference>
<comment type="similarity">
    <text evidence="1 2">Belongs to the small heat shock protein (HSP20) family.</text>
</comment>
<accession>A0ABD0XAV0</accession>
<proteinExistence type="inferred from homology"/>
<dbReference type="Pfam" id="PF00525">
    <property type="entry name" value="Crystallin"/>
    <property type="match status" value="1"/>
</dbReference>
<dbReference type="EMBL" id="JAGEUA010000003">
    <property type="protein sequence ID" value="KAL0995012.1"/>
    <property type="molecule type" value="Genomic_DNA"/>
</dbReference>
<dbReference type="Gene3D" id="2.60.40.790">
    <property type="match status" value="1"/>
</dbReference>
<dbReference type="Proteomes" id="UP001557470">
    <property type="component" value="Unassembled WGS sequence"/>
</dbReference>
<feature type="region of interest" description="Disordered" evidence="3">
    <location>
        <begin position="291"/>
        <end position="315"/>
    </location>
</feature>
<name>A0ABD0XAV0_UMBPY</name>
<organism evidence="5 6">
    <name type="scientific">Umbra pygmaea</name>
    <name type="common">Eastern mudminnow</name>
    <dbReference type="NCBI Taxonomy" id="75934"/>
    <lineage>
        <taxon>Eukaryota</taxon>
        <taxon>Metazoa</taxon>
        <taxon>Chordata</taxon>
        <taxon>Craniata</taxon>
        <taxon>Vertebrata</taxon>
        <taxon>Euteleostomi</taxon>
        <taxon>Actinopterygii</taxon>
        <taxon>Neopterygii</taxon>
        <taxon>Teleostei</taxon>
        <taxon>Protacanthopterygii</taxon>
        <taxon>Esociformes</taxon>
        <taxon>Umbridae</taxon>
        <taxon>Umbra</taxon>
    </lineage>
</organism>
<dbReference type="InterPro" id="IPR003090">
    <property type="entry name" value="Alpha-crystallin_N"/>
</dbReference>
<dbReference type="InterPro" id="IPR008978">
    <property type="entry name" value="HSP20-like_chaperone"/>
</dbReference>
<sequence length="315" mass="35823">MCTSSWLQSELWSDEQPEDKFGQYGWRCGTSEDGYGTGTLIGNWVEQRNDVIHYRKSRSLPSQFTHYFDTTYSSSFNREEKRPFYTLRMESRSFPGHQPELDRLDSKTPGWCQGSLGVKHSFGSPDHPPPVPPLSVSTLVPVFSLAAYRFMMAERILPHAYPMSTQYELSSPRRIYDQNFGEALTFQDLLTPTLFHGYYVRPRINKQLGRGFSEIKEESGQWSVLLDVCQFTPDEITVRTVDNLLEVIGNHAQRQDAHGFVSRSFSRTYVLPVGVDPLLLHADLSHDGILSVSGPRTAPDPPSTRTLVIQRDKAV</sequence>
<gene>
    <name evidence="5" type="ORF">UPYG_G00130610</name>
</gene>
<dbReference type="PANTHER" id="PTHR45640">
    <property type="entry name" value="HEAT SHOCK PROTEIN HSP-12.2-RELATED"/>
    <property type="match status" value="1"/>
</dbReference>
<dbReference type="SUPFAM" id="SSF49764">
    <property type="entry name" value="HSP20-like chaperones"/>
    <property type="match status" value="1"/>
</dbReference>
<dbReference type="InterPro" id="IPR009524">
    <property type="entry name" value="CFAP68"/>
</dbReference>
<keyword evidence="6" id="KW-1185">Reference proteome</keyword>
<evidence type="ECO:0000256" key="3">
    <source>
        <dbReference type="SAM" id="MobiDB-lite"/>
    </source>
</evidence>
<dbReference type="PROSITE" id="PS01031">
    <property type="entry name" value="SHSP"/>
    <property type="match status" value="1"/>
</dbReference>
<dbReference type="PANTHER" id="PTHR45640:SF27">
    <property type="entry name" value="HEAT SHOCK PROTEIN BETA-2"/>
    <property type="match status" value="1"/>
</dbReference>
<dbReference type="InterPro" id="IPR001436">
    <property type="entry name" value="Alpha-crystallin/sHSP_animal"/>
</dbReference>
<evidence type="ECO:0000256" key="1">
    <source>
        <dbReference type="PROSITE-ProRule" id="PRU00285"/>
    </source>
</evidence>
<dbReference type="PRINTS" id="PR00299">
    <property type="entry name" value="ACRYSTALLIN"/>
</dbReference>
<dbReference type="Pfam" id="PF06608">
    <property type="entry name" value="CFAP68"/>
    <property type="match status" value="1"/>
</dbReference>
<evidence type="ECO:0000313" key="5">
    <source>
        <dbReference type="EMBL" id="KAL0995012.1"/>
    </source>
</evidence>
<evidence type="ECO:0000259" key="4">
    <source>
        <dbReference type="PROSITE" id="PS01031"/>
    </source>
</evidence>
<dbReference type="AlphaFoldDB" id="A0ABD0XAV0"/>
<protein>
    <recommendedName>
        <fullName evidence="4">SHSP domain-containing protein</fullName>
    </recommendedName>
</protein>
<comment type="caution">
    <text evidence="5">The sequence shown here is derived from an EMBL/GenBank/DDBJ whole genome shotgun (WGS) entry which is preliminary data.</text>
</comment>
<evidence type="ECO:0000313" key="6">
    <source>
        <dbReference type="Proteomes" id="UP001557470"/>
    </source>
</evidence>
<reference evidence="5 6" key="1">
    <citation type="submission" date="2024-06" db="EMBL/GenBank/DDBJ databases">
        <authorList>
            <person name="Pan Q."/>
            <person name="Wen M."/>
            <person name="Jouanno E."/>
            <person name="Zahm M."/>
            <person name="Klopp C."/>
            <person name="Cabau C."/>
            <person name="Louis A."/>
            <person name="Berthelot C."/>
            <person name="Parey E."/>
            <person name="Roest Crollius H."/>
            <person name="Montfort J."/>
            <person name="Robinson-Rechavi M."/>
            <person name="Bouchez O."/>
            <person name="Lampietro C."/>
            <person name="Lopez Roques C."/>
            <person name="Donnadieu C."/>
            <person name="Postlethwait J."/>
            <person name="Bobe J."/>
            <person name="Verreycken H."/>
            <person name="Guiguen Y."/>
        </authorList>
    </citation>
    <scope>NUCLEOTIDE SEQUENCE [LARGE SCALE GENOMIC DNA]</scope>
    <source>
        <strain evidence="5">Up_M1</strain>
        <tissue evidence="5">Testis</tissue>
    </source>
</reference>
<dbReference type="InterPro" id="IPR002068">
    <property type="entry name" value="A-crystallin/Hsp20_dom"/>
</dbReference>